<evidence type="ECO:0000259" key="1">
    <source>
        <dbReference type="Pfam" id="PF01833"/>
    </source>
</evidence>
<gene>
    <name evidence="2" type="ORF">UFOVP1192_4</name>
</gene>
<dbReference type="InterPro" id="IPR058003">
    <property type="entry name" value="Phage_gp12"/>
</dbReference>
<protein>
    <submittedName>
        <fullName evidence="2">IPT_PCSR domain containing protein</fullName>
    </submittedName>
</protein>
<dbReference type="CDD" id="cd00603">
    <property type="entry name" value="IPT_PCSR"/>
    <property type="match status" value="2"/>
</dbReference>
<feature type="domain" description="IPT/TIG" evidence="1">
    <location>
        <begin position="602"/>
        <end position="673"/>
    </location>
</feature>
<sequence>MAKRSYKNRGSANSSIIKLPIYSLSGGVSTQAESKRLPTEASQLDNVILTIEKSVEKRSGYTLLTNDTFTGDFFFTPQAATFTKAGYTITVTKQNHNYAVDSLISITFEQSDVDNNQLVSGNYTILTKTDNTFTILTLVNSTLVSRACTILAVHIVPTSEQIDLIDLKVLGEQLNATYSQSNSSIVITYTAHGLLVGNCVDLEFTNSVNIDSTYKIISRTNNTFTVTAQTTNSQEGSGESGSCLYQKDTDYYFYWLNVNTDNCFLIVIDYSSSYESDNLYQKLIYVYKINQQDNTWTNFTPTNQSSTIISTTTRNYITYNNQESYAKDVLKISAIGSNLIVLNTTVKAGFTSGSEGMLFNLDGTLSQTPDIDGRNLTYYTSARYTLGANNVWYLNKLSPITAQVYGIVSVNNTITLSKQPELPLPVTHGVPFSISKVVPAEIVFSDKTNLSIYGNGFLSPSSVSIGSVACLDVVVQSTELITCKAPSLELDTNKDYNIVVTSPSGGASSFTSAVTIPARQLATYSRLSGSASNLLITTATAHNCVAGSWIYLVTSMIPLLDATTVYYKVITLVSATQFYITPSVALAVGSTGAVSFSKLNQIVTSIFPSTIATSSATSVIITGRGFISNASNVIKVGTLTATSIVVKDDTQLSCSIPAGLVPGTYDLIFTNSVYGTSYVIKNFVTVSDLAVITATQETVRPNTKTKFYIIGQSGQWAVLDGWNSESTQYGVGTKYNVNSTYGGTITSGSTVTLYSGYYPPVEDLSWNDMSEKYLGQSMTDFNDIKFPPDSNDYIANNGINFLSSQQYVGTYTKASYTITVTLSSAHGIIVGENMFITFYLASGAIDNNITGRYTVASVPTSLTFTVLSDYASTITTPNSVSYYREKVLTSLDNKASLMLASLYPKDGLLINNTATGLGKVYFCAGPYLNFTTGYYRIISSAAQPYTKKIRSPDSFSVIDKRRMPQKLELDFSKEIPITFKPLDWLAKTSGDRYTNPGPSVFLSTDSVTPQQVNINSITTFRDRLYLCAKDVLFTSVIGQYENLFIEDSSNLTASDPIDIKASSTSFNEIKTLTPFNNFLFLTTHGNVQYELKGSVNQITPLTAEISPTAFYSTITTTEPQTLGTFIYFLDSSKLYLYISTENKELAIAKELTSSCYNYLPAKHQFITTAPAQDTLILVDADNLNTMYFNISRFSNDRSIQNAFYRHIINVDDSFLSSQVYSDYMYSVIQRKTTSQISNNATNIGVAPDGDTKYVKNKFYIEKMKMTSDENEIPRLDRMISLRLTSKNSEYNAFLNTTIIRVPISTPYETLSSYVLVLKSGWTTSYDMLGIAVNRNGEIASPTAYKIFDDYIEFTFSGSYVPTSLTGTAPNTSVVVNYDLDCRILIGIKYLMTIELSKQFVRDQNNNVINGLLSLKKIILKHHLSGNYDVAVNVSGRDLKTNMFSPFKLSSMLGVLSLNSYETDGKFQSNILGASDKTTIKILSEYTTPLNIVNIEIYGKFTQKNDGNIF</sequence>
<dbReference type="Gene3D" id="2.60.40.10">
    <property type="entry name" value="Immunoglobulins"/>
    <property type="match status" value="2"/>
</dbReference>
<dbReference type="InterPro" id="IPR014756">
    <property type="entry name" value="Ig_E-set"/>
</dbReference>
<organism evidence="2">
    <name type="scientific">uncultured Caudovirales phage</name>
    <dbReference type="NCBI Taxonomy" id="2100421"/>
    <lineage>
        <taxon>Viruses</taxon>
        <taxon>Duplodnaviria</taxon>
        <taxon>Heunggongvirae</taxon>
        <taxon>Uroviricota</taxon>
        <taxon>Caudoviricetes</taxon>
        <taxon>Peduoviridae</taxon>
        <taxon>Maltschvirus</taxon>
        <taxon>Maltschvirus maltsch</taxon>
    </lineage>
</organism>
<dbReference type="EMBL" id="LR797151">
    <property type="protein sequence ID" value="CAB4189581.1"/>
    <property type="molecule type" value="Genomic_DNA"/>
</dbReference>
<accession>A0A6J5R7N7</accession>
<feature type="domain" description="IPT/TIG" evidence="1">
    <location>
        <begin position="433"/>
        <end position="508"/>
    </location>
</feature>
<dbReference type="InterPro" id="IPR023366">
    <property type="entry name" value="ATP_synth_asu-like_sf"/>
</dbReference>
<dbReference type="Pfam" id="PF01833">
    <property type="entry name" value="TIG"/>
    <property type="match status" value="2"/>
</dbReference>
<proteinExistence type="predicted"/>
<dbReference type="Pfam" id="PF25675">
    <property type="entry name" value="Phage_nozzle"/>
    <property type="match status" value="1"/>
</dbReference>
<name>A0A6J5R7N7_9CAUD</name>
<dbReference type="InterPro" id="IPR002909">
    <property type="entry name" value="IPT_dom"/>
</dbReference>
<dbReference type="SUPFAM" id="SSF81296">
    <property type="entry name" value="E set domains"/>
    <property type="match status" value="2"/>
</dbReference>
<dbReference type="Gene3D" id="2.40.30.20">
    <property type="match status" value="1"/>
</dbReference>
<evidence type="ECO:0000313" key="2">
    <source>
        <dbReference type="EMBL" id="CAB4189581.1"/>
    </source>
</evidence>
<reference evidence="2" key="1">
    <citation type="submission" date="2020-05" db="EMBL/GenBank/DDBJ databases">
        <authorList>
            <person name="Chiriac C."/>
            <person name="Salcher M."/>
            <person name="Ghai R."/>
            <person name="Kavagutti S V."/>
        </authorList>
    </citation>
    <scope>NUCLEOTIDE SEQUENCE</scope>
</reference>
<dbReference type="InterPro" id="IPR013783">
    <property type="entry name" value="Ig-like_fold"/>
</dbReference>